<comment type="caution">
    <text evidence="2">The sequence shown here is derived from an EMBL/GenBank/DDBJ whole genome shotgun (WGS) entry which is preliminary data.</text>
</comment>
<evidence type="ECO:0000256" key="1">
    <source>
        <dbReference type="SAM" id="MobiDB-lite"/>
    </source>
</evidence>
<dbReference type="EMBL" id="ABCS01000045">
    <property type="protein sequence ID" value="EDM77459.1"/>
    <property type="molecule type" value="Genomic_DNA"/>
</dbReference>
<feature type="region of interest" description="Disordered" evidence="1">
    <location>
        <begin position="11"/>
        <end position="61"/>
    </location>
</feature>
<name>A6G9F1_9BACT</name>
<sequence>MFGVSIGLGLGACKAGDPGVEQPKQGAELEATDEASAARPSEASAPQPSEPPEPGPPAALLLDDPELMATLEGAGLSFAALLHEHPDAVVTADYGAGPLEAIARSVDATIAANKKEDPERTGVGLRYVHRQFDPDWLRAEDTRFELIAVVNRMDRHAFVAADAPDRGERGAMGETRLLYRLAYTREQRGVDVDSRLPMTVNVVYWQPAAASHAEALARWQLDPTLEGAALGEALRAEGAPLSADALSLARLEAVEINVQTERWPATIRPDMAGHAEYLLQVFHRDPEARAGWRAVPLENVPAVDRLRRRDGERAELLAWLLAPEQREALDGGTLVIPPRFSTTASTSVTPRGLARVANRPFSQLFSESDFADYDFEGMAKVRTAKAALRRLDGLSCQGCHESRSIAGFHHLGVERDRAKRVDALAVATSPHLQGELERRAAWTEAVLAGEAGSEVRELSEYERGRGAWGSHCGLGDPGFADWTCDAGLTCRDLGDGELGTCLEERRGTAGGVCEIGTVRSKADHTRDRVRRLPAEDQPRCVSGLICNENAVGFPDGMCTGGCAGAAEDETRACGVIPNLIDFNNCLAAKRPFATCIVETVNPAGMRECSADAPCRDDFICARSPEDELGEDAGACLPPYFLFQLRVDGHPK</sequence>
<proteinExistence type="predicted"/>
<reference evidence="2 3" key="1">
    <citation type="submission" date="2007-06" db="EMBL/GenBank/DDBJ databases">
        <authorList>
            <person name="Shimkets L."/>
            <person name="Ferriera S."/>
            <person name="Johnson J."/>
            <person name="Kravitz S."/>
            <person name="Beeson K."/>
            <person name="Sutton G."/>
            <person name="Rogers Y.-H."/>
            <person name="Friedman R."/>
            <person name="Frazier M."/>
            <person name="Venter J.C."/>
        </authorList>
    </citation>
    <scope>NUCLEOTIDE SEQUENCE [LARGE SCALE GENOMIC DNA]</scope>
    <source>
        <strain evidence="2 3">SIR-1</strain>
    </source>
</reference>
<protein>
    <submittedName>
        <fullName evidence="2">Uncharacterized protein</fullName>
    </submittedName>
</protein>
<feature type="compositionally biased region" description="Low complexity" evidence="1">
    <location>
        <begin position="34"/>
        <end position="47"/>
    </location>
</feature>
<organism evidence="2 3">
    <name type="scientific">Plesiocystis pacifica SIR-1</name>
    <dbReference type="NCBI Taxonomy" id="391625"/>
    <lineage>
        <taxon>Bacteria</taxon>
        <taxon>Pseudomonadati</taxon>
        <taxon>Myxococcota</taxon>
        <taxon>Polyangia</taxon>
        <taxon>Nannocystales</taxon>
        <taxon>Nannocystaceae</taxon>
        <taxon>Plesiocystis</taxon>
    </lineage>
</organism>
<dbReference type="eggNOG" id="ENOG502ZCKB">
    <property type="taxonomic scope" value="Bacteria"/>
</dbReference>
<evidence type="ECO:0000313" key="3">
    <source>
        <dbReference type="Proteomes" id="UP000005801"/>
    </source>
</evidence>
<dbReference type="Proteomes" id="UP000005801">
    <property type="component" value="Unassembled WGS sequence"/>
</dbReference>
<dbReference type="STRING" id="391625.PPSIR1_24784"/>
<gene>
    <name evidence="2" type="ORF">PPSIR1_24784</name>
</gene>
<accession>A6G9F1</accession>
<evidence type="ECO:0000313" key="2">
    <source>
        <dbReference type="EMBL" id="EDM77459.1"/>
    </source>
</evidence>
<dbReference type="AlphaFoldDB" id="A6G9F1"/>
<keyword evidence="3" id="KW-1185">Reference proteome</keyword>
<feature type="compositionally biased region" description="Pro residues" evidence="1">
    <location>
        <begin position="48"/>
        <end position="57"/>
    </location>
</feature>